<dbReference type="OrthoDB" id="2924818at2759"/>
<dbReference type="AlphaFoldDB" id="A0A6A6TVL4"/>
<evidence type="ECO:0000256" key="3">
    <source>
        <dbReference type="PIRSR" id="PIRSR617939-1"/>
    </source>
</evidence>
<feature type="domain" description="Gamma-glutamylcyclotransferase AIG2-like" evidence="5">
    <location>
        <begin position="8"/>
        <end position="94"/>
    </location>
</feature>
<evidence type="ECO:0000259" key="5">
    <source>
        <dbReference type="Pfam" id="PF06094"/>
    </source>
</evidence>
<gene>
    <name evidence="6" type="ORF">BT63DRAFT_101528</name>
</gene>
<dbReference type="PANTHER" id="PTHR12935:SF0">
    <property type="entry name" value="GAMMA-GLUTAMYLCYCLOTRANSFERASE"/>
    <property type="match status" value="1"/>
</dbReference>
<evidence type="ECO:0000256" key="4">
    <source>
        <dbReference type="PIRSR" id="PIRSR617939-2"/>
    </source>
</evidence>
<dbReference type="SUPFAM" id="SSF110857">
    <property type="entry name" value="Gamma-glutamyl cyclotransferase-like"/>
    <property type="match status" value="1"/>
</dbReference>
<dbReference type="Gene3D" id="3.10.490.10">
    <property type="entry name" value="Gamma-glutamyl cyclotransferase-like"/>
    <property type="match status" value="1"/>
</dbReference>
<evidence type="ECO:0000313" key="7">
    <source>
        <dbReference type="Proteomes" id="UP000799302"/>
    </source>
</evidence>
<evidence type="ECO:0000256" key="2">
    <source>
        <dbReference type="ARBA" id="ARBA00023239"/>
    </source>
</evidence>
<evidence type="ECO:0000256" key="1">
    <source>
        <dbReference type="ARBA" id="ARBA00012346"/>
    </source>
</evidence>
<dbReference type="GO" id="GO:0003839">
    <property type="term" value="F:gamma-glutamylcyclotransferase activity"/>
    <property type="evidence" value="ECO:0007669"/>
    <property type="project" value="UniProtKB-EC"/>
</dbReference>
<name>A0A6A6TVL4_9PEZI</name>
<organism evidence="6 7">
    <name type="scientific">Microthyrium microscopicum</name>
    <dbReference type="NCBI Taxonomy" id="703497"/>
    <lineage>
        <taxon>Eukaryota</taxon>
        <taxon>Fungi</taxon>
        <taxon>Dikarya</taxon>
        <taxon>Ascomycota</taxon>
        <taxon>Pezizomycotina</taxon>
        <taxon>Dothideomycetes</taxon>
        <taxon>Dothideomycetes incertae sedis</taxon>
        <taxon>Microthyriales</taxon>
        <taxon>Microthyriaceae</taxon>
        <taxon>Microthyrium</taxon>
    </lineage>
</organism>
<dbReference type="InterPro" id="IPR036568">
    <property type="entry name" value="GGCT-like_sf"/>
</dbReference>
<dbReference type="EC" id="4.3.2.9" evidence="1"/>
<proteinExistence type="predicted"/>
<dbReference type="PANTHER" id="PTHR12935">
    <property type="entry name" value="GAMMA-GLUTAMYLCYCLOTRANSFERASE"/>
    <property type="match status" value="1"/>
</dbReference>
<accession>A0A6A6TVL4</accession>
<dbReference type="InterPro" id="IPR009288">
    <property type="entry name" value="AIG2-like_dom"/>
</dbReference>
<keyword evidence="2" id="KW-0456">Lyase</keyword>
<feature type="binding site" evidence="4">
    <location>
        <begin position="8"/>
        <end position="13"/>
    </location>
    <ligand>
        <name>substrate</name>
    </ligand>
</feature>
<evidence type="ECO:0000313" key="6">
    <source>
        <dbReference type="EMBL" id="KAF2664125.1"/>
    </source>
</evidence>
<dbReference type="InterPro" id="IPR017939">
    <property type="entry name" value="G-Glutamylcylcotransferase"/>
</dbReference>
<dbReference type="EMBL" id="MU004243">
    <property type="protein sequence ID" value="KAF2664125.1"/>
    <property type="molecule type" value="Genomic_DNA"/>
</dbReference>
<dbReference type="Pfam" id="PF06094">
    <property type="entry name" value="GGACT"/>
    <property type="match status" value="1"/>
</dbReference>
<sequence length="182" mass="20862">MPSAGTIYFAFGSNLAFQQMADRCPQSRFLGHARLLSFQFQINERGYANVVEVTDPDTSVYGLCYRLNSDDEAALDRYEGVPHAYKKEYLDVEFFAAAPELFDMKVMDILADREIDQIEILPVPESKESVVGTQLVYISREYVQPGSPWDEYIVRMENGIKEALRQGIPESYVEESIRPWLQ</sequence>
<keyword evidence="7" id="KW-1185">Reference proteome</keyword>
<protein>
    <recommendedName>
        <fullName evidence="1">gamma-glutamylcyclotransferase</fullName>
        <ecNumber evidence="1">4.3.2.9</ecNumber>
    </recommendedName>
</protein>
<dbReference type="CDD" id="cd06661">
    <property type="entry name" value="GGCT_like"/>
    <property type="match status" value="1"/>
</dbReference>
<reference evidence="6" key="1">
    <citation type="journal article" date="2020" name="Stud. Mycol.">
        <title>101 Dothideomycetes genomes: a test case for predicting lifestyles and emergence of pathogens.</title>
        <authorList>
            <person name="Haridas S."/>
            <person name="Albert R."/>
            <person name="Binder M."/>
            <person name="Bloem J."/>
            <person name="Labutti K."/>
            <person name="Salamov A."/>
            <person name="Andreopoulos B."/>
            <person name="Baker S."/>
            <person name="Barry K."/>
            <person name="Bills G."/>
            <person name="Bluhm B."/>
            <person name="Cannon C."/>
            <person name="Castanera R."/>
            <person name="Culley D."/>
            <person name="Daum C."/>
            <person name="Ezra D."/>
            <person name="Gonzalez J."/>
            <person name="Henrissat B."/>
            <person name="Kuo A."/>
            <person name="Liang C."/>
            <person name="Lipzen A."/>
            <person name="Lutzoni F."/>
            <person name="Magnuson J."/>
            <person name="Mondo S."/>
            <person name="Nolan M."/>
            <person name="Ohm R."/>
            <person name="Pangilinan J."/>
            <person name="Park H.-J."/>
            <person name="Ramirez L."/>
            <person name="Alfaro M."/>
            <person name="Sun H."/>
            <person name="Tritt A."/>
            <person name="Yoshinaga Y."/>
            <person name="Zwiers L.-H."/>
            <person name="Turgeon B."/>
            <person name="Goodwin S."/>
            <person name="Spatafora J."/>
            <person name="Crous P."/>
            <person name="Grigoriev I."/>
        </authorList>
    </citation>
    <scope>NUCLEOTIDE SEQUENCE</scope>
    <source>
        <strain evidence="6">CBS 115976</strain>
    </source>
</reference>
<dbReference type="InterPro" id="IPR013024">
    <property type="entry name" value="GGCT-like"/>
</dbReference>
<feature type="active site" description="Proton acceptor" evidence="3">
    <location>
        <position position="79"/>
    </location>
</feature>
<dbReference type="Proteomes" id="UP000799302">
    <property type="component" value="Unassembled WGS sequence"/>
</dbReference>